<dbReference type="PANTHER" id="PTHR46148:SF52">
    <property type="entry name" value="OS04G0603800 PROTEIN"/>
    <property type="match status" value="1"/>
</dbReference>
<evidence type="ECO:0000313" key="3">
    <source>
        <dbReference type="Proteomes" id="UP000075243"/>
    </source>
</evidence>
<dbReference type="AlphaFoldDB" id="A0A151RXJ4"/>
<sequence length="106" mass="12333">MVLVRLQPYRQSSVSQGRYHKLCKRFYGPFPFLERVGQVAYHVGLPVKSRIHPVFHISVLKLFRGQMVSQTHDLPARSFDNKPVELPIAICASHNVLNHGWYFYLI</sequence>
<dbReference type="InterPro" id="IPR056924">
    <property type="entry name" value="SH3_Tf2-1"/>
</dbReference>
<gene>
    <name evidence="2" type="ORF">KK1_031071</name>
</gene>
<dbReference type="EMBL" id="KQ483532">
    <property type="protein sequence ID" value="KYP47279.1"/>
    <property type="molecule type" value="Genomic_DNA"/>
</dbReference>
<dbReference type="Proteomes" id="UP000075243">
    <property type="component" value="Unassembled WGS sequence"/>
</dbReference>
<dbReference type="Pfam" id="PF24626">
    <property type="entry name" value="SH3_Tf2-1"/>
    <property type="match status" value="1"/>
</dbReference>
<feature type="domain" description="Tf2-1-like SH3-like" evidence="1">
    <location>
        <begin position="1"/>
        <end position="63"/>
    </location>
</feature>
<proteinExistence type="predicted"/>
<evidence type="ECO:0000313" key="2">
    <source>
        <dbReference type="EMBL" id="KYP47279.1"/>
    </source>
</evidence>
<dbReference type="PANTHER" id="PTHR46148">
    <property type="entry name" value="CHROMO DOMAIN-CONTAINING PROTEIN"/>
    <property type="match status" value="1"/>
</dbReference>
<keyword evidence="3" id="KW-1185">Reference proteome</keyword>
<protein>
    <recommendedName>
        <fullName evidence="1">Tf2-1-like SH3-like domain-containing protein</fullName>
    </recommendedName>
</protein>
<dbReference type="Gramene" id="C.cajan_29493.t">
    <property type="protein sequence ID" value="C.cajan_29493.t.cds1"/>
    <property type="gene ID" value="C.cajan_29493"/>
</dbReference>
<organism evidence="2 3">
    <name type="scientific">Cajanus cajan</name>
    <name type="common">Pigeon pea</name>
    <name type="synonym">Cajanus indicus</name>
    <dbReference type="NCBI Taxonomy" id="3821"/>
    <lineage>
        <taxon>Eukaryota</taxon>
        <taxon>Viridiplantae</taxon>
        <taxon>Streptophyta</taxon>
        <taxon>Embryophyta</taxon>
        <taxon>Tracheophyta</taxon>
        <taxon>Spermatophyta</taxon>
        <taxon>Magnoliopsida</taxon>
        <taxon>eudicotyledons</taxon>
        <taxon>Gunneridae</taxon>
        <taxon>Pentapetalae</taxon>
        <taxon>rosids</taxon>
        <taxon>fabids</taxon>
        <taxon>Fabales</taxon>
        <taxon>Fabaceae</taxon>
        <taxon>Papilionoideae</taxon>
        <taxon>50 kb inversion clade</taxon>
        <taxon>NPAAA clade</taxon>
        <taxon>indigoferoid/millettioid clade</taxon>
        <taxon>Phaseoleae</taxon>
        <taxon>Cajanus</taxon>
    </lineage>
</organism>
<name>A0A151RXJ4_CAJCA</name>
<evidence type="ECO:0000259" key="1">
    <source>
        <dbReference type="Pfam" id="PF24626"/>
    </source>
</evidence>
<accession>A0A151RXJ4</accession>
<reference evidence="2" key="1">
    <citation type="journal article" date="2012" name="Nat. Biotechnol.">
        <title>Draft genome sequence of pigeonpea (Cajanus cajan), an orphan legume crop of resource-poor farmers.</title>
        <authorList>
            <person name="Varshney R.K."/>
            <person name="Chen W."/>
            <person name="Li Y."/>
            <person name="Bharti A.K."/>
            <person name="Saxena R.K."/>
            <person name="Schlueter J.A."/>
            <person name="Donoghue M.T."/>
            <person name="Azam S."/>
            <person name="Fan G."/>
            <person name="Whaley A.M."/>
            <person name="Farmer A.D."/>
            <person name="Sheridan J."/>
            <person name="Iwata A."/>
            <person name="Tuteja R."/>
            <person name="Penmetsa R.V."/>
            <person name="Wu W."/>
            <person name="Upadhyaya H.D."/>
            <person name="Yang S.P."/>
            <person name="Shah T."/>
            <person name="Saxena K.B."/>
            <person name="Michael T."/>
            <person name="McCombie W.R."/>
            <person name="Yang B."/>
            <person name="Zhang G."/>
            <person name="Yang H."/>
            <person name="Wang J."/>
            <person name="Spillane C."/>
            <person name="Cook D.R."/>
            <person name="May G.D."/>
            <person name="Xu X."/>
            <person name="Jackson S.A."/>
        </authorList>
    </citation>
    <scope>NUCLEOTIDE SEQUENCE [LARGE SCALE GENOMIC DNA]</scope>
</reference>